<accession>A0AAV9PNJ5</accession>
<dbReference type="RefSeq" id="XP_064664262.1">
    <property type="nucleotide sequence ID" value="XM_064798028.1"/>
</dbReference>
<sequence>MENNLEFIFDNHHQAATMDYDYDFVFDHDDQTSYTQLREPGEEYYQRHPMHGAVEDIFDSIFLSSHSSSDIRNDTYRGSSGCYHHQVAPQPWQVDSQRPVQPVQLCPDASDFGNTSTGDSAYDWYDFDGSESVQYGSPDTAPYENGGSGCAKYWDDIFDHPQMVGCVNHSELFPANQHVNGPHGIPLHEARDLHDNAGAHARGQYDDGTQTALHWRGTGLHRDALFDFVDHQSCHAGEDSERRDEVSWLDNIENWDIDDFGDGVGLHGIQRRGSVGTDLEIIHRYGCSLIMGRRVCGSHCGPAHEDMGLEYLSLDFPEDDSDW</sequence>
<proteinExistence type="predicted"/>
<organism evidence="1 2">
    <name type="scientific">Saxophila tyrrhenica</name>
    <dbReference type="NCBI Taxonomy" id="1690608"/>
    <lineage>
        <taxon>Eukaryota</taxon>
        <taxon>Fungi</taxon>
        <taxon>Dikarya</taxon>
        <taxon>Ascomycota</taxon>
        <taxon>Pezizomycotina</taxon>
        <taxon>Dothideomycetes</taxon>
        <taxon>Dothideomycetidae</taxon>
        <taxon>Mycosphaerellales</taxon>
        <taxon>Extremaceae</taxon>
        <taxon>Saxophila</taxon>
    </lineage>
</organism>
<gene>
    <name evidence="1" type="ORF">LTR77_000763</name>
</gene>
<dbReference type="EMBL" id="JAVRRT010000001">
    <property type="protein sequence ID" value="KAK5175624.1"/>
    <property type="molecule type" value="Genomic_DNA"/>
</dbReference>
<evidence type="ECO:0000313" key="2">
    <source>
        <dbReference type="Proteomes" id="UP001337655"/>
    </source>
</evidence>
<name>A0AAV9PNJ5_9PEZI</name>
<dbReference type="Proteomes" id="UP001337655">
    <property type="component" value="Unassembled WGS sequence"/>
</dbReference>
<evidence type="ECO:0000313" key="1">
    <source>
        <dbReference type="EMBL" id="KAK5175624.1"/>
    </source>
</evidence>
<protein>
    <submittedName>
        <fullName evidence="1">Uncharacterized protein</fullName>
    </submittedName>
</protein>
<dbReference type="AlphaFoldDB" id="A0AAV9PNJ5"/>
<dbReference type="GeneID" id="89922113"/>
<comment type="caution">
    <text evidence="1">The sequence shown here is derived from an EMBL/GenBank/DDBJ whole genome shotgun (WGS) entry which is preliminary data.</text>
</comment>
<keyword evidence="2" id="KW-1185">Reference proteome</keyword>
<reference evidence="1 2" key="1">
    <citation type="submission" date="2023-08" db="EMBL/GenBank/DDBJ databases">
        <title>Black Yeasts Isolated from many extreme environments.</title>
        <authorList>
            <person name="Coleine C."/>
            <person name="Stajich J.E."/>
            <person name="Selbmann L."/>
        </authorList>
    </citation>
    <scope>NUCLEOTIDE SEQUENCE [LARGE SCALE GENOMIC DNA]</scope>
    <source>
        <strain evidence="1 2">CCFEE 5935</strain>
    </source>
</reference>